<evidence type="ECO:0000313" key="2">
    <source>
        <dbReference type="EMBL" id="KAK6984402.1"/>
    </source>
</evidence>
<sequence length="364" mass="39046">MPRATSSATSEPLVLKPGLPTTGDAVWLLQDQENLLSYLVDHVADAGDGGNFRAATFRGAAIYMESSRTKGGPKTAKSCESKYRELQKLWKLVQIIQGISGWTWSDKHGVTVTPATQGTWDAFVAKNEKAKRFKNKGWPFYDKMVPLMPEKATGSNVFRAGEASTNANASGRSSSPDWDMSMFEGAGNGEPGGAGDDDGDSEGDRGDLGAGEDGDSDSSSTPAPSSSSLPAPTTGKRAPARPTATQPKRVRVGAGTQALMDLHTTATEFNDIFRCLLPSANQNAAPASAAIPPPPWSSTHQRVALIQIVRDARNADVYLAVADDEALRVMWILEELKRVGVYAFHPQHSSFDMNDLSFDSTMEH</sequence>
<feature type="compositionally biased region" description="Low complexity" evidence="1">
    <location>
        <begin position="217"/>
        <end position="234"/>
    </location>
</feature>
<evidence type="ECO:0000256" key="1">
    <source>
        <dbReference type="SAM" id="MobiDB-lite"/>
    </source>
</evidence>
<gene>
    <name evidence="2" type="ORF">R3P38DRAFT_2575997</name>
</gene>
<organism evidence="2 3">
    <name type="scientific">Favolaschia claudopus</name>
    <dbReference type="NCBI Taxonomy" id="2862362"/>
    <lineage>
        <taxon>Eukaryota</taxon>
        <taxon>Fungi</taxon>
        <taxon>Dikarya</taxon>
        <taxon>Basidiomycota</taxon>
        <taxon>Agaricomycotina</taxon>
        <taxon>Agaricomycetes</taxon>
        <taxon>Agaricomycetidae</taxon>
        <taxon>Agaricales</taxon>
        <taxon>Marasmiineae</taxon>
        <taxon>Mycenaceae</taxon>
        <taxon>Favolaschia</taxon>
    </lineage>
</organism>
<dbReference type="AlphaFoldDB" id="A0AAV9ZJN0"/>
<protein>
    <recommendedName>
        <fullName evidence="4">Myb/SANT-like domain-containing protein</fullName>
    </recommendedName>
</protein>
<name>A0AAV9ZJN0_9AGAR</name>
<evidence type="ECO:0000313" key="3">
    <source>
        <dbReference type="Proteomes" id="UP001362999"/>
    </source>
</evidence>
<evidence type="ECO:0008006" key="4">
    <source>
        <dbReference type="Google" id="ProtNLM"/>
    </source>
</evidence>
<feature type="region of interest" description="Disordered" evidence="1">
    <location>
        <begin position="159"/>
        <end position="253"/>
    </location>
</feature>
<accession>A0AAV9ZJN0</accession>
<dbReference type="EMBL" id="JAWWNJ010000138">
    <property type="protein sequence ID" value="KAK6984402.1"/>
    <property type="molecule type" value="Genomic_DNA"/>
</dbReference>
<keyword evidence="3" id="KW-1185">Reference proteome</keyword>
<dbReference type="Proteomes" id="UP001362999">
    <property type="component" value="Unassembled WGS sequence"/>
</dbReference>
<reference evidence="2 3" key="1">
    <citation type="journal article" date="2024" name="J Genomics">
        <title>Draft genome sequencing and assembly of Favolaschia claudopus CIRM-BRFM 2984 isolated from oak limbs.</title>
        <authorList>
            <person name="Navarro D."/>
            <person name="Drula E."/>
            <person name="Chaduli D."/>
            <person name="Cazenave R."/>
            <person name="Ahrendt S."/>
            <person name="Wang J."/>
            <person name="Lipzen A."/>
            <person name="Daum C."/>
            <person name="Barry K."/>
            <person name="Grigoriev I.V."/>
            <person name="Favel A."/>
            <person name="Rosso M.N."/>
            <person name="Martin F."/>
        </authorList>
    </citation>
    <scope>NUCLEOTIDE SEQUENCE [LARGE SCALE GENOMIC DNA]</scope>
    <source>
        <strain evidence="2 3">CIRM-BRFM 2984</strain>
    </source>
</reference>
<feature type="compositionally biased region" description="Polar residues" evidence="1">
    <location>
        <begin position="163"/>
        <end position="176"/>
    </location>
</feature>
<comment type="caution">
    <text evidence="2">The sequence shown here is derived from an EMBL/GenBank/DDBJ whole genome shotgun (WGS) entry which is preliminary data.</text>
</comment>
<proteinExistence type="predicted"/>